<keyword evidence="3" id="KW-1185">Reference proteome</keyword>
<dbReference type="AlphaFoldDB" id="C0W2B9"/>
<reference evidence="2 3" key="1">
    <citation type="submission" date="2009-01" db="EMBL/GenBank/DDBJ databases">
        <authorList>
            <person name="Qin X."/>
            <person name="Bachman B."/>
            <person name="Battles P."/>
            <person name="Bell A."/>
            <person name="Bess C."/>
            <person name="Bickham C."/>
            <person name="Chaboub L."/>
            <person name="Chen D."/>
            <person name="Coyle M."/>
            <person name="Deiros D.R."/>
            <person name="Dinh H."/>
            <person name="Forbes L."/>
            <person name="Fowler G."/>
            <person name="Francisco L."/>
            <person name="Fu Q."/>
            <person name="Gubbala S."/>
            <person name="Hale W."/>
            <person name="Han Y."/>
            <person name="Hemphill L."/>
            <person name="Highlander S.K."/>
            <person name="Hirani K."/>
            <person name="Hogues M."/>
            <person name="Jackson L."/>
            <person name="Jakkamsetti A."/>
            <person name="Javaid M."/>
            <person name="Jiang H."/>
            <person name="Korchina V."/>
            <person name="Kovar C."/>
            <person name="Lara F."/>
            <person name="Lee S."/>
            <person name="Mata R."/>
            <person name="Mathew T."/>
            <person name="Moen C."/>
            <person name="Morales K."/>
            <person name="Munidasa M."/>
            <person name="Nazareth L."/>
            <person name="Ngo R."/>
            <person name="Nguyen L."/>
            <person name="Okwuonu G."/>
            <person name="Ongeri F."/>
            <person name="Patil S."/>
            <person name="Petrosino J."/>
            <person name="Pham C."/>
            <person name="Pham P."/>
            <person name="Pu L.-L."/>
            <person name="Puazo M."/>
            <person name="Raj R."/>
            <person name="Reid J."/>
            <person name="Rouhana J."/>
            <person name="Saada N."/>
            <person name="Shang Y."/>
            <person name="Simmons D."/>
            <person name="Thornton R."/>
            <person name="Warren J."/>
            <person name="Weissenberger G."/>
            <person name="Zhang J."/>
            <person name="Zhang L."/>
            <person name="Zhou C."/>
            <person name="Zhu D."/>
            <person name="Muzny D."/>
            <person name="Worley K."/>
            <person name="Gibbs R."/>
        </authorList>
    </citation>
    <scope>NUCLEOTIDE SEQUENCE [LARGE SCALE GENOMIC DNA]</scope>
    <source>
        <strain evidence="2 3">DSM 15434</strain>
    </source>
</reference>
<protein>
    <submittedName>
        <fullName evidence="2">Uncharacterized protein</fullName>
    </submittedName>
</protein>
<name>C0W2B9_9ACTO</name>
<dbReference type="HOGENOM" id="CLU_2550743_0_0_11"/>
<organism evidence="2 3">
    <name type="scientific">Actinomyces urogenitalis DSM 15434</name>
    <dbReference type="NCBI Taxonomy" id="525246"/>
    <lineage>
        <taxon>Bacteria</taxon>
        <taxon>Bacillati</taxon>
        <taxon>Actinomycetota</taxon>
        <taxon>Actinomycetes</taxon>
        <taxon>Actinomycetales</taxon>
        <taxon>Actinomycetaceae</taxon>
        <taxon>Actinomyces</taxon>
    </lineage>
</organism>
<evidence type="ECO:0000256" key="1">
    <source>
        <dbReference type="SAM" id="MobiDB-lite"/>
    </source>
</evidence>
<evidence type="ECO:0000313" key="3">
    <source>
        <dbReference type="Proteomes" id="UP000004778"/>
    </source>
</evidence>
<dbReference type="Proteomes" id="UP000004778">
    <property type="component" value="Unassembled WGS sequence"/>
</dbReference>
<dbReference type="EMBL" id="ACFH01000003">
    <property type="protein sequence ID" value="EEH67113.1"/>
    <property type="molecule type" value="Genomic_DNA"/>
</dbReference>
<proteinExistence type="predicted"/>
<feature type="region of interest" description="Disordered" evidence="1">
    <location>
        <begin position="44"/>
        <end position="82"/>
    </location>
</feature>
<gene>
    <name evidence="2" type="ORF">HMPREF0058_0013</name>
</gene>
<sequence length="82" mass="8879">MHDPSDLWATGTTLDDLTGEDGTISAQLVTERLHEIAKDHPHWFRSRPPLHNTALRSGAAGESPTAPGSSWRTLLNPNDPVG</sequence>
<evidence type="ECO:0000313" key="2">
    <source>
        <dbReference type="EMBL" id="EEH67113.1"/>
    </source>
</evidence>
<accession>C0W2B9</accession>
<comment type="caution">
    <text evidence="2">The sequence shown here is derived from an EMBL/GenBank/DDBJ whole genome shotgun (WGS) entry which is preliminary data.</text>
</comment>
<feature type="compositionally biased region" description="Polar residues" evidence="1">
    <location>
        <begin position="66"/>
        <end position="76"/>
    </location>
</feature>